<dbReference type="Pfam" id="PF00562">
    <property type="entry name" value="RNA_pol_Rpb2_6"/>
    <property type="match status" value="1"/>
</dbReference>
<evidence type="ECO:0000256" key="12">
    <source>
        <dbReference type="RuleBase" id="RU000434"/>
    </source>
</evidence>
<dbReference type="GO" id="GO:0032549">
    <property type="term" value="F:ribonucleoside binding"/>
    <property type="evidence" value="ECO:0007669"/>
    <property type="project" value="InterPro"/>
</dbReference>
<evidence type="ECO:0000259" key="19">
    <source>
        <dbReference type="Pfam" id="PF04566"/>
    </source>
</evidence>
<dbReference type="InterPro" id="IPR007641">
    <property type="entry name" value="RNA_pol_Rpb2_7"/>
</dbReference>
<feature type="domain" description="RNA polymerase Rpb2" evidence="18">
    <location>
        <begin position="448"/>
        <end position="512"/>
    </location>
</feature>
<dbReference type="Gene3D" id="3.90.1070.20">
    <property type="match status" value="1"/>
</dbReference>
<dbReference type="EMBL" id="HBIJ01001480">
    <property type="protein sequence ID" value="CAE0360342.1"/>
    <property type="molecule type" value="Transcribed_RNA"/>
</dbReference>
<dbReference type="InterPro" id="IPR007645">
    <property type="entry name" value="RNA_pol_Rpb2_3"/>
</dbReference>
<proteinExistence type="inferred from homology"/>
<dbReference type="InterPro" id="IPR007647">
    <property type="entry name" value="RNA_pol_Rpb2_5"/>
</dbReference>
<dbReference type="EC" id="2.7.7.6" evidence="13"/>
<dbReference type="InterPro" id="IPR007642">
    <property type="entry name" value="RNA_pol_Rpb2_2"/>
</dbReference>
<keyword evidence="6" id="KW-0479">Metal-binding</keyword>
<dbReference type="InterPro" id="IPR007646">
    <property type="entry name" value="RNA_pol_Rpb2_4"/>
</dbReference>
<evidence type="ECO:0000256" key="13">
    <source>
        <dbReference type="RuleBase" id="RU363031"/>
    </source>
</evidence>
<accession>A0A7S3JNU3</accession>
<keyword evidence="4 13" id="KW-0808">Transferase</keyword>
<dbReference type="Pfam" id="PF04565">
    <property type="entry name" value="RNA_pol_Rpb2_3"/>
    <property type="match status" value="1"/>
</dbReference>
<dbReference type="Pfam" id="PF04561">
    <property type="entry name" value="RNA_pol_Rpb2_2"/>
    <property type="match status" value="1"/>
</dbReference>
<keyword evidence="3 13" id="KW-0240">DNA-directed RNA polymerase</keyword>
<protein>
    <recommendedName>
        <fullName evidence="13">DNA-directed RNA polymerase subunit beta</fullName>
        <ecNumber evidence="13">2.7.7.6</ecNumber>
    </recommendedName>
</protein>
<keyword evidence="8" id="KW-0862">Zinc</keyword>
<comment type="similarity">
    <text evidence="2 12">Belongs to the RNA polymerase beta chain family.</text>
</comment>
<dbReference type="Gene3D" id="3.90.1800.10">
    <property type="entry name" value="RNA polymerase alpha subunit dimerisation domain"/>
    <property type="match status" value="1"/>
</dbReference>
<keyword evidence="10 13" id="KW-0804">Transcription</keyword>
<dbReference type="InterPro" id="IPR014724">
    <property type="entry name" value="RNA_pol_RPB2_OB-fold"/>
</dbReference>
<dbReference type="Pfam" id="PF04567">
    <property type="entry name" value="RNA_pol_Rpb2_5"/>
    <property type="match status" value="1"/>
</dbReference>
<dbReference type="GO" id="GO:0003677">
    <property type="term" value="F:DNA binding"/>
    <property type="evidence" value="ECO:0007669"/>
    <property type="project" value="InterPro"/>
</dbReference>
<evidence type="ECO:0000256" key="2">
    <source>
        <dbReference type="ARBA" id="ARBA00006835"/>
    </source>
</evidence>
<dbReference type="FunFam" id="2.40.50.150:FF:000002">
    <property type="entry name" value="DNA-directed RNA polymerase subunit beta"/>
    <property type="match status" value="1"/>
</dbReference>
<dbReference type="GO" id="GO:0000428">
    <property type="term" value="C:DNA-directed RNA polymerase complex"/>
    <property type="evidence" value="ECO:0007669"/>
    <property type="project" value="UniProtKB-KW"/>
</dbReference>
<evidence type="ECO:0000256" key="9">
    <source>
        <dbReference type="ARBA" id="ARBA00022842"/>
    </source>
</evidence>
<dbReference type="InterPro" id="IPR037034">
    <property type="entry name" value="RNA_pol_Rpb2_2_sf"/>
</dbReference>
<dbReference type="Pfam" id="PF04566">
    <property type="entry name" value="RNA_pol_Rpb2_4"/>
    <property type="match status" value="1"/>
</dbReference>
<dbReference type="InterPro" id="IPR007120">
    <property type="entry name" value="DNA-dir_RNAP_su2_dom"/>
</dbReference>
<evidence type="ECO:0000313" key="21">
    <source>
        <dbReference type="EMBL" id="CAE0360342.1"/>
    </source>
</evidence>
<evidence type="ECO:0000259" key="18">
    <source>
        <dbReference type="Pfam" id="PF04565"/>
    </source>
</evidence>
<keyword evidence="5 13" id="KW-0548">Nucleotidyltransferase</keyword>
<evidence type="ECO:0000256" key="11">
    <source>
        <dbReference type="ARBA" id="ARBA00023242"/>
    </source>
</evidence>
<reference evidence="21" key="1">
    <citation type="submission" date="2021-01" db="EMBL/GenBank/DDBJ databases">
        <authorList>
            <person name="Corre E."/>
            <person name="Pelletier E."/>
            <person name="Niang G."/>
            <person name="Scheremetjew M."/>
            <person name="Finn R."/>
            <person name="Kale V."/>
            <person name="Holt S."/>
            <person name="Cochrane G."/>
            <person name="Meng A."/>
            <person name="Brown T."/>
            <person name="Cohen L."/>
        </authorList>
    </citation>
    <scope>NUCLEOTIDE SEQUENCE</scope>
    <source>
        <strain evidence="21">CCMP1510</strain>
    </source>
</reference>
<dbReference type="Pfam" id="PF04563">
    <property type="entry name" value="RNA_pol_Rpb2_1"/>
    <property type="match status" value="1"/>
</dbReference>
<dbReference type="FunFam" id="2.40.270.10:FF:000006">
    <property type="entry name" value="DNA-directed RNA polymerase subunit beta"/>
    <property type="match status" value="1"/>
</dbReference>
<organism evidence="21">
    <name type="scientific">Aureoumbra lagunensis</name>
    <dbReference type="NCBI Taxonomy" id="44058"/>
    <lineage>
        <taxon>Eukaryota</taxon>
        <taxon>Sar</taxon>
        <taxon>Stramenopiles</taxon>
        <taxon>Ochrophyta</taxon>
        <taxon>Pelagophyceae</taxon>
        <taxon>Pelagomonadales</taxon>
        <taxon>Aureoumbra</taxon>
    </lineage>
</organism>
<gene>
    <name evidence="21" type="ORF">ALAG00032_LOCUS1072</name>
</gene>
<comment type="subcellular location">
    <subcellularLocation>
        <location evidence="1">Nucleus</location>
    </subcellularLocation>
</comment>
<dbReference type="Gene3D" id="2.40.50.150">
    <property type="match status" value="1"/>
</dbReference>
<dbReference type="Pfam" id="PF04560">
    <property type="entry name" value="RNA_pol_Rpb2_7"/>
    <property type="match status" value="1"/>
</dbReference>
<dbReference type="PANTHER" id="PTHR20856">
    <property type="entry name" value="DNA-DIRECTED RNA POLYMERASE I SUBUNIT 2"/>
    <property type="match status" value="1"/>
</dbReference>
<evidence type="ECO:0000256" key="1">
    <source>
        <dbReference type="ARBA" id="ARBA00004123"/>
    </source>
</evidence>
<feature type="domain" description="RNA polymerase beta subunit protrusion" evidence="17">
    <location>
        <begin position="22"/>
        <end position="423"/>
    </location>
</feature>
<dbReference type="Gene3D" id="3.90.1110.10">
    <property type="entry name" value="RNA polymerase Rpb2, domain 2"/>
    <property type="match status" value="1"/>
</dbReference>
<dbReference type="FunFam" id="3.90.1800.10:FF:000002">
    <property type="entry name" value="DNA-directed RNA polymerase subunit beta"/>
    <property type="match status" value="1"/>
</dbReference>
<keyword evidence="11" id="KW-0539">Nucleus</keyword>
<keyword evidence="9" id="KW-0460">Magnesium</keyword>
<evidence type="ECO:0000259" key="15">
    <source>
        <dbReference type="Pfam" id="PF04560"/>
    </source>
</evidence>
<dbReference type="GO" id="GO:0003899">
    <property type="term" value="F:DNA-directed RNA polymerase activity"/>
    <property type="evidence" value="ECO:0007669"/>
    <property type="project" value="UniProtKB-EC"/>
</dbReference>
<feature type="domain" description="DNA-directed RNA polymerase subunit 2 hybrid-binding" evidence="14">
    <location>
        <begin position="694"/>
        <end position="1068"/>
    </location>
</feature>
<dbReference type="GO" id="GO:0005634">
    <property type="term" value="C:nucleus"/>
    <property type="evidence" value="ECO:0007669"/>
    <property type="project" value="UniProtKB-SubCell"/>
</dbReference>
<comment type="function">
    <text evidence="13">DNA-dependent RNA polymerase catalyzes the transcription of DNA into RNA using the four ribonucleoside triphosphates as substrates.</text>
</comment>
<evidence type="ECO:0000256" key="3">
    <source>
        <dbReference type="ARBA" id="ARBA00022478"/>
    </source>
</evidence>
<dbReference type="Gene3D" id="3.90.1100.10">
    <property type="match status" value="1"/>
</dbReference>
<feature type="domain" description="RNA polymerase Rpb2" evidence="16">
    <location>
        <begin position="186"/>
        <end position="376"/>
    </location>
</feature>
<dbReference type="PROSITE" id="PS01166">
    <property type="entry name" value="RNA_POL_BETA"/>
    <property type="match status" value="1"/>
</dbReference>
<dbReference type="Gene3D" id="2.40.270.10">
    <property type="entry name" value="DNA-directed RNA polymerase, subunit 2, domain 6"/>
    <property type="match status" value="1"/>
</dbReference>
<evidence type="ECO:0000256" key="10">
    <source>
        <dbReference type="ARBA" id="ARBA00023163"/>
    </source>
</evidence>
<dbReference type="InterPro" id="IPR037033">
    <property type="entry name" value="DNA-dir_RNAP_su2_hyb_sf"/>
</dbReference>
<dbReference type="CDD" id="cd00653">
    <property type="entry name" value="RNA_pol_B_RPB2"/>
    <property type="match status" value="1"/>
</dbReference>
<feature type="domain" description="RNA polymerase Rpb2" evidence="15">
    <location>
        <begin position="1070"/>
        <end position="1163"/>
    </location>
</feature>
<feature type="domain" description="RNA polymerase Rpb2" evidence="19">
    <location>
        <begin position="549"/>
        <end position="610"/>
    </location>
</feature>
<dbReference type="InterPro" id="IPR007121">
    <property type="entry name" value="RNA_pol_bsu_CS"/>
</dbReference>
<dbReference type="NCBIfam" id="NF007175">
    <property type="entry name" value="PRK09606.1"/>
    <property type="match status" value="1"/>
</dbReference>
<evidence type="ECO:0000256" key="8">
    <source>
        <dbReference type="ARBA" id="ARBA00022833"/>
    </source>
</evidence>
<name>A0A7S3JNU3_9STRA</name>
<evidence type="ECO:0000256" key="7">
    <source>
        <dbReference type="ARBA" id="ARBA00022771"/>
    </source>
</evidence>
<dbReference type="GO" id="GO:0006351">
    <property type="term" value="P:DNA-templated transcription"/>
    <property type="evidence" value="ECO:0007669"/>
    <property type="project" value="InterPro"/>
</dbReference>
<dbReference type="GO" id="GO:0008270">
    <property type="term" value="F:zinc ion binding"/>
    <property type="evidence" value="ECO:0007669"/>
    <property type="project" value="UniProtKB-KW"/>
</dbReference>
<dbReference type="AlphaFoldDB" id="A0A7S3JNU3"/>
<sequence>MSTTIKQEDAWSIISAYFAEKGLVRQQLDSFDEFIQNTMQELVDDTRELKINSQAQFLPGVSVEATSVYTVSFNQVYVSKPRNTEQDGSTSVLYPHEARIRNLTYAAPLYVDIIFDEVNEHRDLRKECPKEFIGYVPIMLRSRFCVLSERSDKELCELGECVYDQGGYFIINGSEKVVVAQERMSSNYVYCFRKKQPHKYSWVVECRSHVEQGVRPIATTYMQMYNNPGRNQPQGNHIRVTLPYVRVDVPVIIVFRALGLVADRDIIEHIVYDFGDTEMMDVLRSSLDEAFVVQNQTVALDYIGRRGSTVNMGRTKRLIYARDLLHKELLPHVGSGEQHATRKAFFIGYIVHKLIMCFTERINEDDRDHFGKKRLDLAGPLLAGLFRTLFRKLMKDIQLYSKKCLEVNRDFNITSAIRSRVITDGLRYSLATGNWGDRKDASRAGVAQVLNRLTYASTLSHLRRLNTPLGREGKQAKPRQLHNTHWGCVCPAETPEGQAVGLVKNLALMAFVTVGSPAGPINEFLEEWCTENLEEVPPQTIADAGTTKIFINGDWVGVHRNAKELEFTLRNLRRKLDIDPEVSVTRDIGQRELRVHTEGGRICRPLLIVEKKQDNLENNNVKFVQDLKLQRDDIEQIMNDNLSWTDMLSQGFLELIDTEEEETTMIAMYPADLQDPHTLYTHCEIHPSMILGICASIIPFPDHNQSPRNTYQSAMGKQAMGIYSSNFQQRMDTLAHVLHYPQKPLATTRAMEHLHFRELPSGVNAIVAIMCYTGYNQEDSLIMNQAAIDRGIFRSSFFRTYVDQELEHAGTTSAKSTELFERPSRDTCASMRHGSYDKLDIDGLPPPGTRVSGSDVIIGKTGPLFTQSQSSGGQSITKRDASLLMRPNESGLVDQALISTNQSGHRFVKVRTRHIRIPQIGDKFASRHGQKGTIGMTYLQEDMPWSLLGISPDIIVNPHAIPSRMTVGHLVECLQSKVGALIGKEGDATPFTDVSVDQIASVLQDLGYHRHGNDTMYSGHTGMKLRAKVFLGPTFYQRLKHLVDDKIHARSRGPVVMLTRQPMEGRARDGGLRMGEMERDCLVSHGCSNFLRDRMYVNSDPYTTNVCLNCGMFTHADYRKRKFWCGKKECRCVGALVASINIPYACKLLFQELQAMCISPRIEV</sequence>
<dbReference type="InterPro" id="IPR015712">
    <property type="entry name" value="DNA-dir_RNA_pol_su2"/>
</dbReference>
<evidence type="ECO:0000259" key="14">
    <source>
        <dbReference type="Pfam" id="PF00562"/>
    </source>
</evidence>
<evidence type="ECO:0000256" key="5">
    <source>
        <dbReference type="ARBA" id="ARBA00022695"/>
    </source>
</evidence>
<dbReference type="InterPro" id="IPR007644">
    <property type="entry name" value="RNA_pol_bsu_protrusion"/>
</dbReference>
<comment type="catalytic activity">
    <reaction evidence="13">
        <text>RNA(n) + a ribonucleoside 5'-triphosphate = RNA(n+1) + diphosphate</text>
        <dbReference type="Rhea" id="RHEA:21248"/>
        <dbReference type="Rhea" id="RHEA-COMP:14527"/>
        <dbReference type="Rhea" id="RHEA-COMP:17342"/>
        <dbReference type="ChEBI" id="CHEBI:33019"/>
        <dbReference type="ChEBI" id="CHEBI:61557"/>
        <dbReference type="ChEBI" id="CHEBI:140395"/>
        <dbReference type="EC" id="2.7.7.6"/>
    </reaction>
</comment>
<evidence type="ECO:0000259" key="16">
    <source>
        <dbReference type="Pfam" id="PF04561"/>
    </source>
</evidence>
<keyword evidence="7" id="KW-0863">Zinc-finger</keyword>
<evidence type="ECO:0000259" key="17">
    <source>
        <dbReference type="Pfam" id="PF04563"/>
    </source>
</evidence>
<evidence type="ECO:0000256" key="4">
    <source>
        <dbReference type="ARBA" id="ARBA00022679"/>
    </source>
</evidence>
<dbReference type="FunFam" id="3.90.1100.10:FF:000003">
    <property type="entry name" value="DNA-directed RNA polymerase subunit beta"/>
    <property type="match status" value="1"/>
</dbReference>
<evidence type="ECO:0000259" key="20">
    <source>
        <dbReference type="Pfam" id="PF04567"/>
    </source>
</evidence>
<evidence type="ECO:0000256" key="6">
    <source>
        <dbReference type="ARBA" id="ARBA00022723"/>
    </source>
</evidence>
<feature type="domain" description="RNA polymerase Rpb2" evidence="20">
    <location>
        <begin position="644"/>
        <end position="687"/>
    </location>
</feature>
<dbReference type="SUPFAM" id="SSF64484">
    <property type="entry name" value="beta and beta-prime subunits of DNA dependent RNA-polymerase"/>
    <property type="match status" value="1"/>
</dbReference>